<reference evidence="1 2" key="1">
    <citation type="journal article" date="2006" name="Genome Biol.">
        <title>Genomic analysis reveals that Pseudomonas aeruginosa virulence is combinatorial.</title>
        <authorList>
            <person name="Lee D.G."/>
            <person name="Urbach J.M."/>
            <person name="Wu G."/>
            <person name="Liberati N.T."/>
            <person name="Feinbaum R.L."/>
            <person name="Miyata S."/>
            <person name="Diggins L.T."/>
            <person name="He J."/>
            <person name="Saucier M."/>
            <person name="Deziel E."/>
            <person name="Friedman L."/>
            <person name="Li L."/>
            <person name="Grills G."/>
            <person name="Montgomery K."/>
            <person name="Kucherlapati R."/>
            <person name="Rahme L.G."/>
            <person name="Ausubel F.M."/>
        </authorList>
    </citation>
    <scope>NUCLEOTIDE SEQUENCE [LARGE SCALE GENOMIC DNA]</scope>
    <source>
        <strain evidence="1 2">UCBPP-PA14</strain>
    </source>
</reference>
<gene>
    <name evidence="1" type="ordered locus">PA14_59430</name>
</gene>
<accession>A0A0H2ZHD4</accession>
<evidence type="ECO:0000313" key="1">
    <source>
        <dbReference type="EMBL" id="ABJ13856.1"/>
    </source>
</evidence>
<proteinExistence type="predicted"/>
<name>A0A0H2ZHD4_PSEAB</name>
<organism evidence="1 2">
    <name type="scientific">Pseudomonas aeruginosa (strain UCBPP-PA14)</name>
    <dbReference type="NCBI Taxonomy" id="208963"/>
    <lineage>
        <taxon>Bacteria</taxon>
        <taxon>Pseudomonadati</taxon>
        <taxon>Pseudomonadota</taxon>
        <taxon>Gammaproteobacteria</taxon>
        <taxon>Pseudomonadales</taxon>
        <taxon>Pseudomonadaceae</taxon>
        <taxon>Pseudomonas</taxon>
    </lineage>
</organism>
<dbReference type="EMBL" id="CP000438">
    <property type="protein sequence ID" value="ABJ13856.1"/>
    <property type="molecule type" value="Genomic_DNA"/>
</dbReference>
<protein>
    <submittedName>
        <fullName evidence="1">Uncharacterized protein</fullName>
    </submittedName>
</protein>
<dbReference type="AlphaFoldDB" id="A0A0H2ZHD4"/>
<evidence type="ECO:0000313" key="2">
    <source>
        <dbReference type="Proteomes" id="UP000000653"/>
    </source>
</evidence>
<sequence>MGLVFPTERRITMQYGKLALAHLSLELPLQVLMNKNRAYYIGTSDEEGPASRESVEYYPSRELAQQALDHGTWTQLEY</sequence>
<dbReference type="HOGENOM" id="CLU_174542_1_0_6"/>
<dbReference type="Proteomes" id="UP000000653">
    <property type="component" value="Chromosome"/>
</dbReference>
<dbReference type="KEGG" id="pau:PA14_59430"/>